<evidence type="ECO:0000313" key="6">
    <source>
        <dbReference type="Proteomes" id="UP001305414"/>
    </source>
</evidence>
<dbReference type="GO" id="GO:0008171">
    <property type="term" value="F:O-methyltransferase activity"/>
    <property type="evidence" value="ECO:0007669"/>
    <property type="project" value="InterPro"/>
</dbReference>
<name>A0AAN7Z0E8_9PEZI</name>
<dbReference type="InterPro" id="IPR029063">
    <property type="entry name" value="SAM-dependent_MTases_sf"/>
</dbReference>
<evidence type="ECO:0008006" key="7">
    <source>
        <dbReference type="Google" id="ProtNLM"/>
    </source>
</evidence>
<accession>A0AAN7Z0E8</accession>
<evidence type="ECO:0000313" key="5">
    <source>
        <dbReference type="EMBL" id="KAK5632420.1"/>
    </source>
</evidence>
<reference evidence="5 6" key="1">
    <citation type="submission" date="2023-10" db="EMBL/GenBank/DDBJ databases">
        <title>Draft genome sequence of Xylaria bambusicola isolate GMP-LS, the root and basal stem rot pathogen of sugarcane in Indonesia.</title>
        <authorList>
            <person name="Selvaraj P."/>
            <person name="Muralishankar V."/>
            <person name="Muruganantham S."/>
            <person name="Sp S."/>
            <person name="Haryani S."/>
            <person name="Lau K.J.X."/>
            <person name="Naqvi N.I."/>
        </authorList>
    </citation>
    <scope>NUCLEOTIDE SEQUENCE [LARGE SCALE GENOMIC DNA]</scope>
    <source>
        <strain evidence="5">GMP-LS</strain>
    </source>
</reference>
<dbReference type="GO" id="GO:0032259">
    <property type="term" value="P:methylation"/>
    <property type="evidence" value="ECO:0007669"/>
    <property type="project" value="UniProtKB-KW"/>
</dbReference>
<dbReference type="InterPro" id="IPR050362">
    <property type="entry name" value="Cation-dep_OMT"/>
</dbReference>
<comment type="caution">
    <text evidence="5">The sequence shown here is derived from an EMBL/GenBank/DDBJ whole genome shotgun (WGS) entry which is preliminary data.</text>
</comment>
<dbReference type="Pfam" id="PF01596">
    <property type="entry name" value="Methyltransf_3"/>
    <property type="match status" value="1"/>
</dbReference>
<dbReference type="PANTHER" id="PTHR10509">
    <property type="entry name" value="O-METHYLTRANSFERASE-RELATED"/>
    <property type="match status" value="1"/>
</dbReference>
<keyword evidence="1" id="KW-0489">Methyltransferase</keyword>
<evidence type="ECO:0000256" key="1">
    <source>
        <dbReference type="ARBA" id="ARBA00022603"/>
    </source>
</evidence>
<keyword evidence="6" id="KW-1185">Reference proteome</keyword>
<organism evidence="5 6">
    <name type="scientific">Xylaria bambusicola</name>
    <dbReference type="NCBI Taxonomy" id="326684"/>
    <lineage>
        <taxon>Eukaryota</taxon>
        <taxon>Fungi</taxon>
        <taxon>Dikarya</taxon>
        <taxon>Ascomycota</taxon>
        <taxon>Pezizomycotina</taxon>
        <taxon>Sordariomycetes</taxon>
        <taxon>Xylariomycetidae</taxon>
        <taxon>Xylariales</taxon>
        <taxon>Xylariaceae</taxon>
        <taxon>Xylaria</taxon>
    </lineage>
</organism>
<sequence length="268" mass="29387">MRDLNIQTTATSPTHQILQIFALKINTMSTQGLAFTSKFHVQNETWTAVDSYTQSHVHPPSTPNHKALLDALRNSRDKGLPDIATAPTVAKMYALQCKASKVQHALEFGTLGAYTSIWLATVNPTLRVTSLEINEHHAAVARENLRNAGVADRVSVRLGAALDLLPVLAAEIERGEKPKLGFVYIDADKENNWNYLDRVIALCEPGAVIYVDNIVRGGSILDATNPEPRAQGARRVVEMAGKDERVDSVVMQFVGEKGYDGMLMAVVR</sequence>
<dbReference type="AlphaFoldDB" id="A0AAN7Z0E8"/>
<gene>
    <name evidence="5" type="ORF">RRF57_008134</name>
</gene>
<dbReference type="InterPro" id="IPR002935">
    <property type="entry name" value="SAM_O-MeTrfase"/>
</dbReference>
<dbReference type="PANTHER" id="PTHR10509:SF14">
    <property type="entry name" value="CAFFEOYL-COA O-METHYLTRANSFERASE 3-RELATED"/>
    <property type="match status" value="1"/>
</dbReference>
<dbReference type="Proteomes" id="UP001305414">
    <property type="component" value="Unassembled WGS sequence"/>
</dbReference>
<proteinExistence type="inferred from homology"/>
<keyword evidence="2" id="KW-0808">Transferase</keyword>
<protein>
    <recommendedName>
        <fullName evidence="7">O-methyltransferase domain-containing protein</fullName>
    </recommendedName>
</protein>
<keyword evidence="3" id="KW-0949">S-adenosyl-L-methionine</keyword>
<dbReference type="PROSITE" id="PS51682">
    <property type="entry name" value="SAM_OMT_I"/>
    <property type="match status" value="1"/>
</dbReference>
<evidence type="ECO:0000256" key="2">
    <source>
        <dbReference type="ARBA" id="ARBA00022679"/>
    </source>
</evidence>
<dbReference type="SUPFAM" id="SSF53335">
    <property type="entry name" value="S-adenosyl-L-methionine-dependent methyltransferases"/>
    <property type="match status" value="1"/>
</dbReference>
<dbReference type="GO" id="GO:0008757">
    <property type="term" value="F:S-adenosylmethionine-dependent methyltransferase activity"/>
    <property type="evidence" value="ECO:0007669"/>
    <property type="project" value="TreeGrafter"/>
</dbReference>
<dbReference type="Gene3D" id="3.40.50.150">
    <property type="entry name" value="Vaccinia Virus protein VP39"/>
    <property type="match status" value="1"/>
</dbReference>
<evidence type="ECO:0000256" key="3">
    <source>
        <dbReference type="ARBA" id="ARBA00022691"/>
    </source>
</evidence>
<evidence type="ECO:0000256" key="4">
    <source>
        <dbReference type="ARBA" id="ARBA00023453"/>
    </source>
</evidence>
<comment type="similarity">
    <text evidence="4">Belongs to the class I-like SAM-binding methyltransferase superfamily. Cation-dependent O-methyltransferase family.</text>
</comment>
<dbReference type="EMBL" id="JAWHQM010000025">
    <property type="protein sequence ID" value="KAK5632420.1"/>
    <property type="molecule type" value="Genomic_DNA"/>
</dbReference>